<dbReference type="Gene3D" id="2.40.40.20">
    <property type="match status" value="1"/>
</dbReference>
<dbReference type="GO" id="GO:0046872">
    <property type="term" value="F:metal ion binding"/>
    <property type="evidence" value="ECO:0007669"/>
    <property type="project" value="UniProtKB-KW"/>
</dbReference>
<feature type="domain" description="4Fe-4S Mo/W bis-MGD-type" evidence="6">
    <location>
        <begin position="19"/>
        <end position="75"/>
    </location>
</feature>
<dbReference type="EMBL" id="FWPT01000004">
    <property type="protein sequence ID" value="SMA45267.1"/>
    <property type="molecule type" value="Genomic_DNA"/>
</dbReference>
<evidence type="ECO:0000256" key="5">
    <source>
        <dbReference type="ARBA" id="ARBA00023014"/>
    </source>
</evidence>
<keyword evidence="1" id="KW-0004">4Fe-4S</keyword>
<dbReference type="Pfam" id="PF01568">
    <property type="entry name" value="Molydop_binding"/>
    <property type="match status" value="1"/>
</dbReference>
<keyword evidence="5" id="KW-0411">Iron-sulfur</keyword>
<organism evidence="7 8">
    <name type="scientific">Parendozoicomonas haliclonae</name>
    <dbReference type="NCBI Taxonomy" id="1960125"/>
    <lineage>
        <taxon>Bacteria</taxon>
        <taxon>Pseudomonadati</taxon>
        <taxon>Pseudomonadota</taxon>
        <taxon>Gammaproteobacteria</taxon>
        <taxon>Oceanospirillales</taxon>
        <taxon>Endozoicomonadaceae</taxon>
        <taxon>Parendozoicomonas</taxon>
    </lineage>
</organism>
<evidence type="ECO:0000259" key="6">
    <source>
        <dbReference type="PROSITE" id="PS51669"/>
    </source>
</evidence>
<sequence>MPHLTPHLYSQSKSAQNKEQAHFRACNLCEAMCGIKITHNGSQILSIKGDAEDPFSRGHICPKAVALQDIHEDPDRIRQPLLKTEDGWKEIGWEEALDRAAEGIRRTQKAHGKDAVATYLGNPNVHNTGNLLMGRHFFNAVRTRNRFSATSVDQLPHHIVAWKLFGHQLKIPVPDIDHTTHMVIIGGNPLASNGSIMTVPDVRNRLKDIQKRGGQFIVIDPRRTETAELADEHHFIKPGTDAFLLMAILNTLFEKHLIDTGRLTAFLDDFDSIKDYVSGWTPERAAAVTGISAQTIHQLAVDFGKADRPVMYGRMGVSVQVFGLLCQFLIMLINIATGRLDEPGGLMFTRPAADILKQTGRGHFGKGLSRVRKLPEFNGEFPVAAMAEEMLVEGDGQVRGLVTVAGNPVLSTPNGTQLEKGLEGLDFMVSIDFYLNETTRHADLILPPVSPLERDHYDIIFHLLAVRNTTRFAGPLFPPPAGAMEDWQIFKALEDRLRPVKGLTEKLARKFSTPRRLLDILLRSGPHGWFRNPLKGLSLKRLARHPHGIDLGELKPSLPKALYTKDKRIHLQPEFFFNDLKRLERFESQLKESDTLLLFGRRHVRSNNSWLHNSHRLIKSKSRCTVMMHPTDAKQRGISEVGQVSVSSRVGNITLPVEITDAVMSGTISIPHGWGHNREGVRLQTAASVAGQSINDLTDDQDIDLLSGNAVLNGIAVRAVAVESQDEAAQEQPSAQALS</sequence>
<dbReference type="GO" id="GO:0016020">
    <property type="term" value="C:membrane"/>
    <property type="evidence" value="ECO:0007669"/>
    <property type="project" value="TreeGrafter"/>
</dbReference>
<dbReference type="SUPFAM" id="SSF53706">
    <property type="entry name" value="Formate dehydrogenase/DMSO reductase, domains 1-3"/>
    <property type="match status" value="1"/>
</dbReference>
<dbReference type="Gene3D" id="3.40.228.10">
    <property type="entry name" value="Dimethylsulfoxide Reductase, domain 2"/>
    <property type="match status" value="1"/>
</dbReference>
<keyword evidence="8" id="KW-1185">Reference proteome</keyword>
<dbReference type="EC" id="1.7.99.4" evidence="7"/>
<dbReference type="InterPro" id="IPR006656">
    <property type="entry name" value="Mopterin_OxRdtase"/>
</dbReference>
<evidence type="ECO:0000313" key="8">
    <source>
        <dbReference type="Proteomes" id="UP000196573"/>
    </source>
</evidence>
<dbReference type="PANTHER" id="PTHR43105">
    <property type="entry name" value="RESPIRATORY NITRATE REDUCTASE"/>
    <property type="match status" value="1"/>
</dbReference>
<evidence type="ECO:0000256" key="3">
    <source>
        <dbReference type="ARBA" id="ARBA00023002"/>
    </source>
</evidence>
<evidence type="ECO:0000313" key="7">
    <source>
        <dbReference type="EMBL" id="SMA45267.1"/>
    </source>
</evidence>
<dbReference type="InterPro" id="IPR009010">
    <property type="entry name" value="Asp_de-COase-like_dom_sf"/>
</dbReference>
<dbReference type="GO" id="GO:1990204">
    <property type="term" value="C:oxidoreductase complex"/>
    <property type="evidence" value="ECO:0007669"/>
    <property type="project" value="UniProtKB-ARBA"/>
</dbReference>
<dbReference type="InterPro" id="IPR050123">
    <property type="entry name" value="Prok_molybdopt-oxidoreductase"/>
</dbReference>
<name>A0A1X7AIZ0_9GAMM</name>
<keyword evidence="2" id="KW-0479">Metal-binding</keyword>
<protein>
    <submittedName>
        <fullName evidence="7">Assimilatory nitrate reductase catalytic subunit</fullName>
        <ecNumber evidence="7">1.7.99.4</ecNumber>
    </submittedName>
</protein>
<dbReference type="SMART" id="SM00926">
    <property type="entry name" value="Molybdop_Fe4S4"/>
    <property type="match status" value="1"/>
</dbReference>
<dbReference type="GO" id="GO:0051539">
    <property type="term" value="F:4 iron, 4 sulfur cluster binding"/>
    <property type="evidence" value="ECO:0007669"/>
    <property type="project" value="UniProtKB-KW"/>
</dbReference>
<dbReference type="Pfam" id="PF04879">
    <property type="entry name" value="Molybdop_Fe4S4"/>
    <property type="match status" value="1"/>
</dbReference>
<dbReference type="GO" id="GO:0016491">
    <property type="term" value="F:oxidoreductase activity"/>
    <property type="evidence" value="ECO:0007669"/>
    <property type="project" value="UniProtKB-KW"/>
</dbReference>
<dbReference type="GO" id="GO:0043546">
    <property type="term" value="F:molybdopterin cofactor binding"/>
    <property type="evidence" value="ECO:0007669"/>
    <property type="project" value="InterPro"/>
</dbReference>
<dbReference type="Proteomes" id="UP000196573">
    <property type="component" value="Unassembled WGS sequence"/>
</dbReference>
<accession>A0A1X7AIZ0</accession>
<dbReference type="InterPro" id="IPR006963">
    <property type="entry name" value="Mopterin_OxRdtase_4Fe-4S_dom"/>
</dbReference>
<dbReference type="InterPro" id="IPR006657">
    <property type="entry name" value="MoPterin_dinucl-bd_dom"/>
</dbReference>
<dbReference type="AlphaFoldDB" id="A0A1X7AIZ0"/>
<keyword evidence="3 7" id="KW-0560">Oxidoreductase</keyword>
<keyword evidence="4" id="KW-0408">Iron</keyword>
<evidence type="ECO:0000256" key="4">
    <source>
        <dbReference type="ARBA" id="ARBA00023004"/>
    </source>
</evidence>
<dbReference type="PROSITE" id="PS51669">
    <property type="entry name" value="4FE4S_MOW_BIS_MGD"/>
    <property type="match status" value="1"/>
</dbReference>
<evidence type="ECO:0000256" key="2">
    <source>
        <dbReference type="ARBA" id="ARBA00022723"/>
    </source>
</evidence>
<dbReference type="Pfam" id="PF00384">
    <property type="entry name" value="Molybdopterin"/>
    <property type="match status" value="1"/>
</dbReference>
<dbReference type="Gene3D" id="3.40.50.740">
    <property type="match status" value="1"/>
</dbReference>
<dbReference type="SUPFAM" id="SSF50692">
    <property type="entry name" value="ADC-like"/>
    <property type="match status" value="1"/>
</dbReference>
<proteinExistence type="predicted"/>
<gene>
    <name evidence="7" type="primary">nasC</name>
    <name evidence="7" type="ORF">EHSB41UT_01877</name>
</gene>
<dbReference type="OrthoDB" id="9815647at2"/>
<evidence type="ECO:0000256" key="1">
    <source>
        <dbReference type="ARBA" id="ARBA00022485"/>
    </source>
</evidence>
<dbReference type="PANTHER" id="PTHR43105:SF9">
    <property type="entry name" value="NADPH-FE(3+) OXIDOREDUCTASE SUBUNIT ALPHA"/>
    <property type="match status" value="1"/>
</dbReference>
<reference evidence="7 8" key="1">
    <citation type="submission" date="2017-03" db="EMBL/GenBank/DDBJ databases">
        <authorList>
            <person name="Afonso C.L."/>
            <person name="Miller P.J."/>
            <person name="Scott M.A."/>
            <person name="Spackman E."/>
            <person name="Goraichik I."/>
            <person name="Dimitrov K.M."/>
            <person name="Suarez D.L."/>
            <person name="Swayne D.E."/>
        </authorList>
    </citation>
    <scope>NUCLEOTIDE SEQUENCE [LARGE SCALE GENOMIC DNA]</scope>
    <source>
        <strain evidence="7">SB41UT1</strain>
    </source>
</reference>
<dbReference type="RefSeq" id="WP_087109166.1">
    <property type="nucleotide sequence ID" value="NZ_CBCSCN010000002.1"/>
</dbReference>
<dbReference type="Gene3D" id="2.20.25.90">
    <property type="entry name" value="ADC-like domains"/>
    <property type="match status" value="1"/>
</dbReference>
<dbReference type="GO" id="GO:0045333">
    <property type="term" value="P:cellular respiration"/>
    <property type="evidence" value="ECO:0007669"/>
    <property type="project" value="UniProtKB-ARBA"/>
</dbReference>